<feature type="compositionally biased region" description="Polar residues" evidence="2">
    <location>
        <begin position="730"/>
        <end position="743"/>
    </location>
</feature>
<feature type="compositionally biased region" description="Polar residues" evidence="2">
    <location>
        <begin position="1454"/>
        <end position="1484"/>
    </location>
</feature>
<keyword evidence="4" id="KW-1185">Reference proteome</keyword>
<organism evidence="4 5">
    <name type="scientific">Musca domestica</name>
    <name type="common">House fly</name>
    <dbReference type="NCBI Taxonomy" id="7370"/>
    <lineage>
        <taxon>Eukaryota</taxon>
        <taxon>Metazoa</taxon>
        <taxon>Ecdysozoa</taxon>
        <taxon>Arthropoda</taxon>
        <taxon>Hexapoda</taxon>
        <taxon>Insecta</taxon>
        <taxon>Pterygota</taxon>
        <taxon>Neoptera</taxon>
        <taxon>Endopterygota</taxon>
        <taxon>Diptera</taxon>
        <taxon>Brachycera</taxon>
        <taxon>Muscomorpha</taxon>
        <taxon>Muscoidea</taxon>
        <taxon>Muscidae</taxon>
        <taxon>Musca</taxon>
    </lineage>
</organism>
<dbReference type="InterPro" id="IPR042201">
    <property type="entry name" value="FH2_Formin_sf"/>
</dbReference>
<keyword evidence="1" id="KW-0175">Coiled coil</keyword>
<keyword evidence="5" id="KW-0808">Transferase</keyword>
<reference evidence="5" key="1">
    <citation type="submission" date="2025-08" db="UniProtKB">
        <authorList>
            <consortium name="RefSeq"/>
        </authorList>
    </citation>
    <scope>IDENTIFICATION</scope>
    <source>
        <strain evidence="5">Aabys</strain>
        <tissue evidence="5">Whole body</tissue>
    </source>
</reference>
<evidence type="ECO:0000256" key="2">
    <source>
        <dbReference type="SAM" id="MobiDB-lite"/>
    </source>
</evidence>
<feature type="region of interest" description="Disordered" evidence="2">
    <location>
        <begin position="1584"/>
        <end position="1620"/>
    </location>
</feature>
<feature type="region of interest" description="Disordered" evidence="2">
    <location>
        <begin position="1454"/>
        <end position="1572"/>
    </location>
</feature>
<dbReference type="RefSeq" id="XP_058987712.1">
    <property type="nucleotide sequence ID" value="XM_059131729.1"/>
</dbReference>
<feature type="compositionally biased region" description="Basic and acidic residues" evidence="2">
    <location>
        <begin position="229"/>
        <end position="242"/>
    </location>
</feature>
<evidence type="ECO:0000313" key="5">
    <source>
        <dbReference type="RefSeq" id="XP_058987712.1"/>
    </source>
</evidence>
<feature type="coiled-coil region" evidence="1">
    <location>
        <begin position="36"/>
        <end position="63"/>
    </location>
</feature>
<feature type="region of interest" description="Disordered" evidence="2">
    <location>
        <begin position="142"/>
        <end position="164"/>
    </location>
</feature>
<accession>A0ABM3VPJ2</accession>
<dbReference type="PANTHER" id="PTHR46345">
    <property type="entry name" value="INVERTED FORMIN-2"/>
    <property type="match status" value="1"/>
</dbReference>
<feature type="compositionally biased region" description="Low complexity" evidence="2">
    <location>
        <begin position="1422"/>
        <end position="1436"/>
    </location>
</feature>
<dbReference type="InterPro" id="IPR015425">
    <property type="entry name" value="FH2_Formin"/>
</dbReference>
<feature type="domain" description="FH2" evidence="3">
    <location>
        <begin position="1"/>
        <end position="151"/>
    </location>
</feature>
<sequence>MSFIHFVALQIEKLKPELLLFTEDFKCLENVSGINIDQISSDITEMDKELKTIENQISNANFEGNTKSELMSFLMSAKQKVYELKNRMIQVDEIRVKAANFFCEDVQKFRLDECFRIFHSFCETFLKSRKDNERRLQLEKQTLQRQKQKQEQQMSKMEHKRPRLHDCQNVISNSKEMNNNHSTMNDDELMDYFSKSLQDCGKGRRRKSRDNGRRNSRTSTSSDECETTALRKEEQSVPDHAADAKVNEKITISDVKERPNSSQFVFDLEPLPEGKCITASDLNSPLKNYQNSVIENMGNVAPSLAQENTPHIKKKDLENKDGNTNIQHETVAQRTRRLKIIPPLKIRPISQTEERSMSAVVGNTECEKRFSFKSVALAARMVKRCTSINERDIQETLKHLRTPTVVPNYIWDDHRQRLRTMSERNAENIFFNDNVFRNNVEKEAEKCQGTDMQKIPCITTNEQRLNNEDYHIVNGAPILIEGNKEENSTLENIPGGDIEAPNVPESAMKSNSLISEVAERKNSSKDQDCLNESYIQTLYALKNDAISSGNKLDTPNGVKKHCESEIKSTTTLSYQCNSATNLEDNREQNDSGEISVANIIQTSDVKRLKSNKVENDILKTLAGCDKTSFSDKRDIYSEEQTTCKENPQQIHAENLNKTCLKDGGPLKHLHTENLKNVTPGLNNADNDELKMLTPKSEGYHLIEEINLKALSDNKENYINFPEVESKPESNGKQNPKNPTENKNNLLKSKEVHLQHNCDQSQIQSKEIMKQNSRDLEDITKSNKVEFMTNAEQINAKENVEKELLFSNDKNQDAMTKNEDINSMFDIISEHLQTLQMKVIGTQNVGPYIIHGISNISPLDEEKLNNEVLSGKKLPEYHACDNIFKTDYSTKQFNQAVNLDHFTPTQKETPPNKLVLKNVTDDKHLKLKTSVIPNTTAQMPTKSEHAASIAVSKLGKKNSDELVSSNTTVDAPTRTNERRKLNIFSRKQKNEKLPTPSTVKNSKHDLKNAEYGTQNVEQKVIQNKSNISSLEVSSLNVNDKETVNNEVTVNLDNTKLTHKESVKSSLNKPGLNPFADVNKKSKDIDKHFKLKTSSIQNTTAQLPTKPEHAASNAISKLAKKTSYKLVLSKTTVAAPTRSDERRKLNIFSGKQKNEKLPTPSTVKNSKHYLKNAEYGTQNVEQDVIHNKSNIPPLGVSSLDVDHNETVNNEVTENLVNSEPQHKEIIKSSPKKLGLKIFSDVNKKSKDIDKHLKLKTSSIQNTTAQIPTKPEYAASIVISKSAKKTSDKLVSSKTTVAAPTRTDERKKLNIFSRKQKNEKLPTPSNAIESKRDLNNSESTPINKISTLKKFSTNVAQKLGLRKPASEKPPKLLNEVRERDKQIIAAKTPQIINKKSNATSLMRNDGQVKDKSSQPELRATSQIPSRSSFRSSRTSSSSSAKAYINNTNQSVRFLKTSNGSACNSQNSKSDIKTSIQSNSASIRPQSLSKKRHSVTNISSNAMPEMKNKTTSVLRPPNGQLSSAKSVTTSTTRTPSNESNLGNVTVNVQKTAAEPKTGRSANLSSSFPKSGSELLSNRRLSLRENCSNVKGSLEPTRRSSASSIRSSFSSKRNTTSTLIKKIQK</sequence>
<keyword evidence="5" id="KW-0418">Kinase</keyword>
<dbReference type="Proteomes" id="UP001652621">
    <property type="component" value="Unplaced"/>
</dbReference>
<feature type="region of interest" description="Disordered" evidence="2">
    <location>
        <begin position="199"/>
        <end position="242"/>
    </location>
</feature>
<dbReference type="Gene3D" id="1.20.58.2220">
    <property type="entry name" value="Formin, FH2 domain"/>
    <property type="match status" value="1"/>
</dbReference>
<protein>
    <submittedName>
        <fullName evidence="5">Probable serine/threonine-protein kinase DDB_G0282963 isoform X1</fullName>
    </submittedName>
</protein>
<feature type="compositionally biased region" description="Polar residues" evidence="2">
    <location>
        <begin position="1505"/>
        <end position="1546"/>
    </location>
</feature>
<evidence type="ECO:0000259" key="3">
    <source>
        <dbReference type="PROSITE" id="PS51444"/>
    </source>
</evidence>
<dbReference type="GeneID" id="131806888"/>
<dbReference type="PANTHER" id="PTHR46345:SF8">
    <property type="entry name" value="FORMIN 3, ISOFORM B"/>
    <property type="match status" value="1"/>
</dbReference>
<evidence type="ECO:0000313" key="4">
    <source>
        <dbReference type="Proteomes" id="UP001652621"/>
    </source>
</evidence>
<name>A0ABM3VPJ2_MUSDO</name>
<feature type="region of interest" description="Disordered" evidence="2">
    <location>
        <begin position="1313"/>
        <end position="1337"/>
    </location>
</feature>
<feature type="region of interest" description="Disordered" evidence="2">
    <location>
        <begin position="1393"/>
        <end position="1439"/>
    </location>
</feature>
<dbReference type="SUPFAM" id="SSF101447">
    <property type="entry name" value="Formin homology 2 domain (FH2 domain)"/>
    <property type="match status" value="1"/>
</dbReference>
<dbReference type="PROSITE" id="PS51444">
    <property type="entry name" value="FH2"/>
    <property type="match status" value="1"/>
</dbReference>
<dbReference type="GO" id="GO:0016301">
    <property type="term" value="F:kinase activity"/>
    <property type="evidence" value="ECO:0007669"/>
    <property type="project" value="UniProtKB-KW"/>
</dbReference>
<gene>
    <name evidence="5" type="primary">LOC131806888</name>
</gene>
<proteinExistence type="predicted"/>
<evidence type="ECO:0000256" key="1">
    <source>
        <dbReference type="SAM" id="Coils"/>
    </source>
</evidence>
<feature type="region of interest" description="Disordered" evidence="2">
    <location>
        <begin position="721"/>
        <end position="743"/>
    </location>
</feature>
<feature type="compositionally biased region" description="Low complexity" evidence="2">
    <location>
        <begin position="1594"/>
        <end position="1608"/>
    </location>
</feature>
<feature type="compositionally biased region" description="Polar residues" evidence="2">
    <location>
        <begin position="1555"/>
        <end position="1565"/>
    </location>
</feature>